<evidence type="ECO:0000313" key="2">
    <source>
        <dbReference type="EMBL" id="KAK2608395.1"/>
    </source>
</evidence>
<evidence type="ECO:0008006" key="4">
    <source>
        <dbReference type="Google" id="ProtNLM"/>
    </source>
</evidence>
<dbReference type="InterPro" id="IPR029058">
    <property type="entry name" value="AB_hydrolase_fold"/>
</dbReference>
<dbReference type="EMBL" id="JASWJB010000039">
    <property type="protein sequence ID" value="KAK2608395.1"/>
    <property type="molecule type" value="Genomic_DNA"/>
</dbReference>
<evidence type="ECO:0000313" key="3">
    <source>
        <dbReference type="Proteomes" id="UP001251528"/>
    </source>
</evidence>
<keyword evidence="1" id="KW-0812">Transmembrane</keyword>
<protein>
    <recommendedName>
        <fullName evidence="4">AB hydrolase-1 domain-containing protein</fullName>
    </recommendedName>
</protein>
<dbReference type="Proteomes" id="UP001251528">
    <property type="component" value="Unassembled WGS sequence"/>
</dbReference>
<name>A0AAJ0CWT6_9HYPO</name>
<organism evidence="2 3">
    <name type="scientific">Conoideocrella luteorostrata</name>
    <dbReference type="NCBI Taxonomy" id="1105319"/>
    <lineage>
        <taxon>Eukaryota</taxon>
        <taxon>Fungi</taxon>
        <taxon>Dikarya</taxon>
        <taxon>Ascomycota</taxon>
        <taxon>Pezizomycotina</taxon>
        <taxon>Sordariomycetes</taxon>
        <taxon>Hypocreomycetidae</taxon>
        <taxon>Hypocreales</taxon>
        <taxon>Clavicipitaceae</taxon>
        <taxon>Conoideocrella</taxon>
    </lineage>
</organism>
<dbReference type="Gene3D" id="3.40.50.1820">
    <property type="entry name" value="alpha/beta hydrolase"/>
    <property type="match status" value="1"/>
</dbReference>
<accession>A0AAJ0CWT6</accession>
<sequence length="494" mass="56988">MEQLSWNYVFIRTCIFFLHLIAPVSVIYSLLSATVRLPIQPPRILRVWLALEAIFYLLVFLPGREYLQRAAKHPAPPCRDDRRALFHRCHSNIPEPNEYLRRWFRNAPEAEIKRENVKEFFCWAFLNTGDAGEAYDGELDEYIREMEKLLGRKLEPGRGNARCIRLTLEKVEMLHRSLTWYLCVFVVDTLASVYLMYHSFNFHRTSFSGFLSVFPLRPLTLFATSCSPARRLTYWHRPHTSKTRLPVLFVHGIGVGLYPYIDFLAEINAEDSKHADDGQVGIIAIEIMSVSSRITFEAMLRDEMCNEVAWLLKSHGWERFVLVSHSYGSVVAAHLLQSEHIAEKIGPVFFVDPVSFLLHLPDVAHNFICRKPKSANEYLLSYFGSKDMGVSHTLFRRFFWADNVLWKEDVQDRRLGIALAGRDIVVDTKSIGAYLLGSEAWASKTAGWADATWKCSGVDMLWFGDLDHGEAFSNKCTRRKLVRMVREFCDESSL</sequence>
<evidence type="ECO:0000256" key="1">
    <source>
        <dbReference type="SAM" id="Phobius"/>
    </source>
</evidence>
<comment type="caution">
    <text evidence="2">The sequence shown here is derived from an EMBL/GenBank/DDBJ whole genome shotgun (WGS) entry which is preliminary data.</text>
</comment>
<dbReference type="PANTHER" id="PTHR37471:SF1">
    <property type="entry name" value="AB HYDROLASE-1 DOMAIN-CONTAINING PROTEIN"/>
    <property type="match status" value="1"/>
</dbReference>
<feature type="transmembrane region" description="Helical" evidence="1">
    <location>
        <begin position="178"/>
        <end position="200"/>
    </location>
</feature>
<proteinExistence type="predicted"/>
<dbReference type="SUPFAM" id="SSF53474">
    <property type="entry name" value="alpha/beta-Hydrolases"/>
    <property type="match status" value="1"/>
</dbReference>
<keyword evidence="3" id="KW-1185">Reference proteome</keyword>
<feature type="transmembrane region" description="Helical" evidence="1">
    <location>
        <begin position="9"/>
        <end position="31"/>
    </location>
</feature>
<keyword evidence="1" id="KW-0472">Membrane</keyword>
<gene>
    <name evidence="2" type="ORF">QQS21_003081</name>
</gene>
<keyword evidence="1" id="KW-1133">Transmembrane helix</keyword>
<reference evidence="2" key="1">
    <citation type="submission" date="2023-06" db="EMBL/GenBank/DDBJ databases">
        <title>Conoideocrella luteorostrata (Hypocreales: Clavicipitaceae), a potential biocontrol fungus for elongate hemlock scale in United States Christmas tree production areas.</title>
        <authorList>
            <person name="Barrett H."/>
            <person name="Lovett B."/>
            <person name="Macias A.M."/>
            <person name="Stajich J.E."/>
            <person name="Kasson M.T."/>
        </authorList>
    </citation>
    <scope>NUCLEOTIDE SEQUENCE</scope>
    <source>
        <strain evidence="2">ARSEF 14590</strain>
    </source>
</reference>
<feature type="transmembrane region" description="Helical" evidence="1">
    <location>
        <begin position="43"/>
        <end position="63"/>
    </location>
</feature>
<dbReference type="PANTHER" id="PTHR37471">
    <property type="entry name" value="UNNAMED PRODUCT"/>
    <property type="match status" value="1"/>
</dbReference>
<dbReference type="AlphaFoldDB" id="A0AAJ0CWT6"/>